<dbReference type="InterPro" id="IPR050587">
    <property type="entry name" value="GNT1/Glycosyltrans_8"/>
</dbReference>
<dbReference type="Gene3D" id="3.90.550.10">
    <property type="entry name" value="Spore Coat Polysaccharide Biosynthesis Protein SpsA, Chain A"/>
    <property type="match status" value="1"/>
</dbReference>
<feature type="compositionally biased region" description="Basic and acidic residues" evidence="15">
    <location>
        <begin position="1112"/>
        <end position="1121"/>
    </location>
</feature>
<evidence type="ECO:0000256" key="10">
    <source>
        <dbReference type="ARBA" id="ARBA00038934"/>
    </source>
</evidence>
<gene>
    <name evidence="16" type="ORF">INT43_000971</name>
</gene>
<feature type="compositionally biased region" description="Basic and acidic residues" evidence="15">
    <location>
        <begin position="1213"/>
        <end position="1222"/>
    </location>
</feature>
<sequence>MTRAYVTLVVTDRAAAGALVLAHRLRDLHDGRDSGQKLVCLVTSDVSANTEHALATVYEVVRVNIPRGKAALNLHLLGKPETALSLAKIELWKLTQYEKVLYLDPDVLPLRPIDELFEFEEMSAAPDIGWPDWFHTGVFVANPNQTTYAALKTMTEQDKVYEAGDQGLLNEHFEDWSTSGPSHRIPFAFNIVASAIYSYAPASKEFRKDVKMVRFSDDEKPWDWVTFQDGRVFPRGTSTSSSVDFAQLWWDTWDRHNLQQTAIAEFLPQRDPLQAPELSNIGALKNAWDTSAIIEIADHSDERTFVHPLPPLPPITFQDEVWRGEEQHNQEQQSYIYAHGHHQPAEHNEHQEHHGEQEQHENYEQQHVHAKAPEHDIANVNTRHHEDIQEQEYHHHVPEENYDMLNWNPSWEEPPQNQSAVDIPNLQIYGNAWDNPQSHHQVWIPPQDLPPPPPSVDYHHQYNHTPANSQKEEQVPDWQHDPVFPWEEKRELRHMPTRIWQDEQELEKRVREEEEYRRIEAERAAAEAENSAIASQHQEHSHYQDQHNHHAGDLSGKQEVIQQALEVENDIIEQTISETAGHPQEQPSTLDQPFVSVWDQMPDIQKYLARIGVHDAFKHSEYQPLTVDETEEVVETLEQQEFVDEEEEAEEFEGSAEEYEELKEEYEVDEVDEEKIEDHTKITKPVHLDIDPPPTLAQSWWGEPFAIDSMPTTPLIGKSGARSPMLPMTPRLEDDDWDDRDLIPLPLKRTSKLFQGDLPVFPESKTPVESKSPLEAPNSDPNVSPDDNSLKQKKKRRIKKLRKLFADENDMIRKTPFASAATTPTSEKGFILPPVEVEETVVETVNLPRPDSFGDYKIEWASDLLKDHEGVATPARTPSKEVASNSYFDVAPATSPAPKKKSRYNIYASRSTWDPLHALKSLRASGEKLLIKTKFESNDPEDSDDEYAPAAYYNNDDEEDLGVLGLTFPATRVKKEYAMSKLEDSPPNDSVSVSPATPTAKGMSMNLTDKIMQEAVERRINTDIALHEAATSLVKSTEAAYNDDGYAMSPTTEEFPNFNVSATELEMSQDNSSRRRRSTAGSEAQSENKFTLVHEEQEKEDGNVSNGAPNQEPHDTSDPVHSDIIQAATDKLKQIAGIDWEAETKEDASHMEDTKNWVFAQRSEGVTSTASTAGTETAEEQPADDDKAGEQEVQSKFSGDVTATEQPAQLPKFDGDVGKNDPEVAGTSTIPESKDDISTDSTESGSTSNVARNDFRSNAPGQLSFPKDDSGEADPEAERRDSLKTPTQSSFAVSTLAHQSEDWPAQDNASESTSSLPDDVEQNLMATVETLVRKVEANEPAIGTTESSAPTMDRETSLSHSSIDGAESARSHFSNSTEEQLEVPGEGTDIDDTSSDTQWLSATEGDHGSESGTSVDWFSVQSFDNSANQSEDEDHQLHRGSDIHRDFLRRFVEHSDLRRSDLQHEISSLDSGAPYLGTDEDSTYEDPLVSDESASTTEVNEIV</sequence>
<keyword evidence="3" id="KW-0963">Cytoplasm</keyword>
<feature type="compositionally biased region" description="Basic and acidic residues" evidence="15">
    <location>
        <begin position="1092"/>
        <end position="1102"/>
    </location>
</feature>
<organism evidence="16 17">
    <name type="scientific">Mortierella isabellina</name>
    <name type="common">Filamentous fungus</name>
    <name type="synonym">Umbelopsis isabellina</name>
    <dbReference type="NCBI Taxonomy" id="91625"/>
    <lineage>
        <taxon>Eukaryota</taxon>
        <taxon>Fungi</taxon>
        <taxon>Fungi incertae sedis</taxon>
        <taxon>Mucoromycota</taxon>
        <taxon>Mucoromycotina</taxon>
        <taxon>Umbelopsidomycetes</taxon>
        <taxon>Umbelopsidales</taxon>
        <taxon>Umbelopsidaceae</taxon>
        <taxon>Umbelopsis</taxon>
    </lineage>
</organism>
<feature type="compositionally biased region" description="Basic and acidic residues" evidence="15">
    <location>
        <begin position="1143"/>
        <end position="1155"/>
    </location>
</feature>
<keyword evidence="14" id="KW-0175">Coiled coil</keyword>
<comment type="cofactor">
    <cofactor evidence="1">
        <name>Mn(2+)</name>
        <dbReference type="ChEBI" id="CHEBI:29035"/>
    </cofactor>
</comment>
<proteinExistence type="inferred from homology"/>
<feature type="region of interest" description="Disordered" evidence="15">
    <location>
        <begin position="756"/>
        <end position="796"/>
    </location>
</feature>
<dbReference type="OrthoDB" id="2014201at2759"/>
<feature type="region of interest" description="Disordered" evidence="15">
    <location>
        <begin position="979"/>
        <end position="1003"/>
    </location>
</feature>
<dbReference type="CDD" id="cd02537">
    <property type="entry name" value="GT8_Glycogenin"/>
    <property type="match status" value="1"/>
</dbReference>
<dbReference type="EC" id="2.4.1.186" evidence="10"/>
<evidence type="ECO:0000256" key="14">
    <source>
        <dbReference type="SAM" id="Coils"/>
    </source>
</evidence>
<reference evidence="16" key="1">
    <citation type="submission" date="2020-12" db="EMBL/GenBank/DDBJ databases">
        <title>Metabolic potential, ecology and presence of endohyphal bacteria is reflected in genomic diversity of Mucoromycotina.</title>
        <authorList>
            <person name="Muszewska A."/>
            <person name="Okrasinska A."/>
            <person name="Steczkiewicz K."/>
            <person name="Drgas O."/>
            <person name="Orlowska M."/>
            <person name="Perlinska-Lenart U."/>
            <person name="Aleksandrzak-Piekarczyk T."/>
            <person name="Szatraj K."/>
            <person name="Zielenkiewicz U."/>
            <person name="Pilsyk S."/>
            <person name="Malc E."/>
            <person name="Mieczkowski P."/>
            <person name="Kruszewska J.S."/>
            <person name="Biernat P."/>
            <person name="Pawlowska J."/>
        </authorList>
    </citation>
    <scope>NUCLEOTIDE SEQUENCE</scope>
    <source>
        <strain evidence="16">WA0000067209</strain>
    </source>
</reference>
<evidence type="ECO:0000256" key="6">
    <source>
        <dbReference type="ARBA" id="ARBA00023056"/>
    </source>
</evidence>
<evidence type="ECO:0000256" key="5">
    <source>
        <dbReference type="ARBA" id="ARBA00022723"/>
    </source>
</evidence>
<evidence type="ECO:0000256" key="11">
    <source>
        <dbReference type="ARBA" id="ARBA00050886"/>
    </source>
</evidence>
<comment type="caution">
    <text evidence="16">The sequence shown here is derived from an EMBL/GenBank/DDBJ whole genome shotgun (WGS) entry which is preliminary data.</text>
</comment>
<feature type="region of interest" description="Disordered" evidence="15">
    <location>
        <begin position="1065"/>
        <end position="1128"/>
    </location>
</feature>
<feature type="compositionally biased region" description="Basic and acidic residues" evidence="15">
    <location>
        <begin position="537"/>
        <end position="552"/>
    </location>
</feature>
<evidence type="ECO:0000256" key="9">
    <source>
        <dbReference type="ARBA" id="ARBA00038162"/>
    </source>
</evidence>
<feature type="compositionally biased region" description="Basic and acidic residues" evidence="15">
    <location>
        <begin position="1266"/>
        <end position="1283"/>
    </location>
</feature>
<dbReference type="EMBL" id="JAEPQZ010000002">
    <property type="protein sequence ID" value="KAG2185058.1"/>
    <property type="molecule type" value="Genomic_DNA"/>
</dbReference>
<dbReference type="GO" id="GO:0005737">
    <property type="term" value="C:cytoplasm"/>
    <property type="evidence" value="ECO:0007669"/>
    <property type="project" value="UniProtKB-SubCell"/>
</dbReference>
<dbReference type="PANTHER" id="PTHR11183">
    <property type="entry name" value="GLYCOGENIN SUBFAMILY MEMBER"/>
    <property type="match status" value="1"/>
</dbReference>
<feature type="compositionally biased region" description="Polar residues" evidence="15">
    <location>
        <begin position="1192"/>
        <end position="1207"/>
    </location>
</feature>
<dbReference type="SUPFAM" id="SSF53448">
    <property type="entry name" value="Nucleotide-diphospho-sugar transferases"/>
    <property type="match status" value="1"/>
</dbReference>
<feature type="compositionally biased region" description="Polar residues" evidence="15">
    <location>
        <begin position="1284"/>
        <end position="1298"/>
    </location>
</feature>
<evidence type="ECO:0000256" key="2">
    <source>
        <dbReference type="ARBA" id="ARBA00004496"/>
    </source>
</evidence>
<comment type="catalytic activity">
    <reaction evidence="11">
        <text>[1,4-alpha-D-glucosyl](n)-L-tyrosyl-[glycogenin] + UDP-alpha-D-glucose = [1,4-alpha-D-glucosyl](n+1)-L-tyrosyl-[glycogenin] + UDP + H(+)</text>
        <dbReference type="Rhea" id="RHEA:56560"/>
        <dbReference type="Rhea" id="RHEA-COMP:14606"/>
        <dbReference type="Rhea" id="RHEA-COMP:14607"/>
        <dbReference type="ChEBI" id="CHEBI:15378"/>
        <dbReference type="ChEBI" id="CHEBI:58223"/>
        <dbReference type="ChEBI" id="CHEBI:58885"/>
        <dbReference type="ChEBI" id="CHEBI:140574"/>
        <dbReference type="EC" id="2.4.1.186"/>
    </reaction>
</comment>
<dbReference type="InterPro" id="IPR002495">
    <property type="entry name" value="Glyco_trans_8"/>
</dbReference>
<evidence type="ECO:0000313" key="17">
    <source>
        <dbReference type="Proteomes" id="UP000654370"/>
    </source>
</evidence>
<dbReference type="Pfam" id="PF01501">
    <property type="entry name" value="Glyco_transf_8"/>
    <property type="match status" value="1"/>
</dbReference>
<feature type="compositionally biased region" description="Polar residues" evidence="15">
    <location>
        <begin position="1492"/>
        <end position="1503"/>
    </location>
</feature>
<feature type="coiled-coil region" evidence="14">
    <location>
        <begin position="642"/>
        <end position="679"/>
    </location>
</feature>
<keyword evidence="6" id="KW-0320">Glycogen biosynthesis</keyword>
<evidence type="ECO:0000256" key="13">
    <source>
        <dbReference type="ARBA" id="ARBA00057883"/>
    </source>
</evidence>
<feature type="region of interest" description="Disordered" evidence="15">
    <location>
        <begin position="1460"/>
        <end position="1503"/>
    </location>
</feature>
<dbReference type="Proteomes" id="UP000654370">
    <property type="component" value="Unassembled WGS sequence"/>
</dbReference>
<evidence type="ECO:0000313" key="16">
    <source>
        <dbReference type="EMBL" id="KAG2185058.1"/>
    </source>
</evidence>
<feature type="region of interest" description="Disordered" evidence="15">
    <location>
        <begin position="534"/>
        <end position="553"/>
    </location>
</feature>
<keyword evidence="7" id="KW-0325">Glycoprotein</keyword>
<protein>
    <recommendedName>
        <fullName evidence="10">glycogenin glucosyltransferase</fullName>
        <ecNumber evidence="10">2.4.1.186</ecNumber>
    </recommendedName>
</protein>
<feature type="region of interest" description="Disordered" evidence="15">
    <location>
        <begin position="1143"/>
        <end position="1415"/>
    </location>
</feature>
<dbReference type="GO" id="GO:0005978">
    <property type="term" value="P:glycogen biosynthetic process"/>
    <property type="evidence" value="ECO:0007669"/>
    <property type="project" value="UniProtKB-KW"/>
</dbReference>
<comment type="subcellular location">
    <subcellularLocation>
        <location evidence="2">Cytoplasm</location>
    </subcellularLocation>
</comment>
<dbReference type="InterPro" id="IPR029044">
    <property type="entry name" value="Nucleotide-diphossugar_trans"/>
</dbReference>
<keyword evidence="17" id="KW-1185">Reference proteome</keyword>
<keyword evidence="8" id="KW-0464">Manganese</keyword>
<feature type="compositionally biased region" description="Low complexity" evidence="15">
    <location>
        <begin position="985"/>
        <end position="995"/>
    </location>
</feature>
<evidence type="ECO:0000256" key="4">
    <source>
        <dbReference type="ARBA" id="ARBA00022679"/>
    </source>
</evidence>
<evidence type="ECO:0000256" key="8">
    <source>
        <dbReference type="ARBA" id="ARBA00023211"/>
    </source>
</evidence>
<evidence type="ECO:0000256" key="1">
    <source>
        <dbReference type="ARBA" id="ARBA00001936"/>
    </source>
</evidence>
<dbReference type="FunFam" id="3.90.550.10:FF:000092">
    <property type="entry name" value="Glycogenin 2"/>
    <property type="match status" value="1"/>
</dbReference>
<feature type="compositionally biased region" description="Polar residues" evidence="15">
    <location>
        <begin position="1079"/>
        <end position="1089"/>
    </location>
</feature>
<dbReference type="GO" id="GO:0008466">
    <property type="term" value="F:glycogenin glucosyltransferase activity"/>
    <property type="evidence" value="ECO:0007669"/>
    <property type="project" value="UniProtKB-EC"/>
</dbReference>
<evidence type="ECO:0000256" key="15">
    <source>
        <dbReference type="SAM" id="MobiDB-lite"/>
    </source>
</evidence>
<comment type="catalytic activity">
    <reaction evidence="12">
        <text>L-tyrosyl-[glycogenin] + UDP-alpha-D-glucose = alpha-D-glucosyl-L-tyrosyl-[glycogenin] + UDP + H(+)</text>
        <dbReference type="Rhea" id="RHEA:23360"/>
        <dbReference type="Rhea" id="RHEA-COMP:14604"/>
        <dbReference type="Rhea" id="RHEA-COMP:14605"/>
        <dbReference type="ChEBI" id="CHEBI:15378"/>
        <dbReference type="ChEBI" id="CHEBI:46858"/>
        <dbReference type="ChEBI" id="CHEBI:58223"/>
        <dbReference type="ChEBI" id="CHEBI:58885"/>
        <dbReference type="ChEBI" id="CHEBI:140573"/>
        <dbReference type="EC" id="2.4.1.186"/>
    </reaction>
</comment>
<accession>A0A8H7Q360</accession>
<feature type="region of interest" description="Disordered" evidence="15">
    <location>
        <begin position="343"/>
        <end position="364"/>
    </location>
</feature>
<evidence type="ECO:0000256" key="12">
    <source>
        <dbReference type="ARBA" id="ARBA00052293"/>
    </source>
</evidence>
<evidence type="ECO:0000256" key="3">
    <source>
        <dbReference type="ARBA" id="ARBA00022490"/>
    </source>
</evidence>
<comment type="similarity">
    <text evidence="9">Belongs to the glycosyltransferase 8 family. Glycogenin subfamily.</text>
</comment>
<name>A0A8H7Q360_MORIS</name>
<feature type="compositionally biased region" description="Polar residues" evidence="15">
    <location>
        <begin position="1307"/>
        <end position="1316"/>
    </location>
</feature>
<feature type="region of interest" description="Disordered" evidence="15">
    <location>
        <begin position="711"/>
        <end position="739"/>
    </location>
</feature>
<evidence type="ECO:0000256" key="7">
    <source>
        <dbReference type="ARBA" id="ARBA00023180"/>
    </source>
</evidence>
<dbReference type="GO" id="GO:0046872">
    <property type="term" value="F:metal ion binding"/>
    <property type="evidence" value="ECO:0007669"/>
    <property type="project" value="UniProtKB-KW"/>
</dbReference>
<feature type="compositionally biased region" description="Low complexity" evidence="15">
    <location>
        <begin position="1163"/>
        <end position="1176"/>
    </location>
</feature>
<keyword evidence="5" id="KW-0479">Metal-binding</keyword>
<keyword evidence="4" id="KW-0808">Transferase</keyword>
<comment type="function">
    <text evidence="13">Self-glucosylating initiator of glycogen synthesis. It catalyzes the formation of a short alpha (1,4)-glucosyl chain covalently attached via a glucose 1-O-tyrosyl linkage to internal tyrosine residues and these chains act as primers for the elongation reaction catalyzed by glycogen synthase.</text>
</comment>
<feature type="compositionally biased region" description="Polar residues" evidence="15">
    <location>
        <begin position="1239"/>
        <end position="1251"/>
    </location>
</feature>